<name>A0A1I7Z579_9BILA</name>
<keyword evidence="1" id="KW-1185">Reference proteome</keyword>
<evidence type="ECO:0000313" key="2">
    <source>
        <dbReference type="WBParaSite" id="L893_g22888.t1"/>
    </source>
</evidence>
<accession>A0A1I7Z579</accession>
<dbReference type="Proteomes" id="UP000095287">
    <property type="component" value="Unplaced"/>
</dbReference>
<dbReference type="WBParaSite" id="L893_g22888.t1">
    <property type="protein sequence ID" value="L893_g22888.t1"/>
    <property type="gene ID" value="L893_g22888"/>
</dbReference>
<organism evidence="1 2">
    <name type="scientific">Steinernema glaseri</name>
    <dbReference type="NCBI Taxonomy" id="37863"/>
    <lineage>
        <taxon>Eukaryota</taxon>
        <taxon>Metazoa</taxon>
        <taxon>Ecdysozoa</taxon>
        <taxon>Nematoda</taxon>
        <taxon>Chromadorea</taxon>
        <taxon>Rhabditida</taxon>
        <taxon>Tylenchina</taxon>
        <taxon>Panagrolaimomorpha</taxon>
        <taxon>Strongyloidoidea</taxon>
        <taxon>Steinernematidae</taxon>
        <taxon>Steinernema</taxon>
    </lineage>
</organism>
<proteinExistence type="predicted"/>
<dbReference type="AlphaFoldDB" id="A0A1I7Z579"/>
<sequence>MFGHSQLQPIIPVKKQSRPDAYVLNPNTWLLVHDGTVRGFRASSKVMFICKRRLKTQFSKYLPHEQFFCEDFRFRCQQIRTHEGL</sequence>
<reference evidence="2" key="1">
    <citation type="submission" date="2016-11" db="UniProtKB">
        <authorList>
            <consortium name="WormBaseParasite"/>
        </authorList>
    </citation>
    <scope>IDENTIFICATION</scope>
</reference>
<protein>
    <submittedName>
        <fullName evidence="2">Transposase</fullName>
    </submittedName>
</protein>
<evidence type="ECO:0000313" key="1">
    <source>
        <dbReference type="Proteomes" id="UP000095287"/>
    </source>
</evidence>